<feature type="region of interest" description="Disordered" evidence="1">
    <location>
        <begin position="43"/>
        <end position="68"/>
    </location>
</feature>
<accession>A0A6A5KMM5</accession>
<name>A0A6A5KMM5_9PLEO</name>
<evidence type="ECO:0008006" key="4">
    <source>
        <dbReference type="Google" id="ProtNLM"/>
    </source>
</evidence>
<sequence>MALSSSTAAHVVDTMAPEMAPRIVNPYPNKVIHADIRIQGVEEDRRQDGFPPQSDEPEPVVESKPSAADVEYQDRAAEMQNWWAEAMARNMDLPEGYSKVAVLLIKWAPELDELNTGDEARELDTLFRDRFHYETKIVELNVGKKPQHQLNNYVSEFICEHDGPDNLLIVYYTGHGVYDDRRKCLELTGSLKNNPLLHLGFRRNARATWNQAEDQLRREDVEGDVLTILDTCYSSNFVKSGRDGQKIFELLSACSIDQTTEAPGDNSYTRALIDAITVALDKEPEQPISTFRLFQDINRDSRRKDTPSQLWSRGKRTHYNEPHIFLAPLKSKKSNALHQPRHRPKPKGYLTLRFGLRDSSLSQEQIEFMTRLLSKAFGNKALVGLRRIDWMDIEPAPPTSHFERVASIMRVIAQWKRVITKKKRERESQQTSQRRVDEITFPHSTEVASDRRSPKRAHEGLDELPDAKRQYLDTAQPPSPPVSDS</sequence>
<feature type="compositionally biased region" description="Basic and acidic residues" evidence="1">
    <location>
        <begin position="448"/>
        <end position="471"/>
    </location>
</feature>
<protein>
    <recommendedName>
        <fullName evidence="4">Caspase domain-containing protein</fullName>
    </recommendedName>
</protein>
<dbReference type="Proteomes" id="UP000800040">
    <property type="component" value="Unassembled WGS sequence"/>
</dbReference>
<gene>
    <name evidence="2" type="ORF">BDW02DRAFT_486233</name>
</gene>
<dbReference type="EMBL" id="ML975244">
    <property type="protein sequence ID" value="KAF1839785.1"/>
    <property type="molecule type" value="Genomic_DNA"/>
</dbReference>
<keyword evidence="3" id="KW-1185">Reference proteome</keyword>
<feature type="region of interest" description="Disordered" evidence="1">
    <location>
        <begin position="421"/>
        <end position="485"/>
    </location>
</feature>
<dbReference type="AlphaFoldDB" id="A0A6A5KMM5"/>
<organism evidence="2 3">
    <name type="scientific">Decorospora gaudefroyi</name>
    <dbReference type="NCBI Taxonomy" id="184978"/>
    <lineage>
        <taxon>Eukaryota</taxon>
        <taxon>Fungi</taxon>
        <taxon>Dikarya</taxon>
        <taxon>Ascomycota</taxon>
        <taxon>Pezizomycotina</taxon>
        <taxon>Dothideomycetes</taxon>
        <taxon>Pleosporomycetidae</taxon>
        <taxon>Pleosporales</taxon>
        <taxon>Pleosporineae</taxon>
        <taxon>Pleosporaceae</taxon>
        <taxon>Decorospora</taxon>
    </lineage>
</organism>
<evidence type="ECO:0000256" key="1">
    <source>
        <dbReference type="SAM" id="MobiDB-lite"/>
    </source>
</evidence>
<evidence type="ECO:0000313" key="2">
    <source>
        <dbReference type="EMBL" id="KAF1839785.1"/>
    </source>
</evidence>
<reference evidence="2" key="1">
    <citation type="submission" date="2020-01" db="EMBL/GenBank/DDBJ databases">
        <authorList>
            <consortium name="DOE Joint Genome Institute"/>
            <person name="Haridas S."/>
            <person name="Albert R."/>
            <person name="Binder M."/>
            <person name="Bloem J."/>
            <person name="Labutti K."/>
            <person name="Salamov A."/>
            <person name="Andreopoulos B."/>
            <person name="Baker S.E."/>
            <person name="Barry K."/>
            <person name="Bills G."/>
            <person name="Bluhm B.H."/>
            <person name="Cannon C."/>
            <person name="Castanera R."/>
            <person name="Culley D.E."/>
            <person name="Daum C."/>
            <person name="Ezra D."/>
            <person name="Gonzalez J.B."/>
            <person name="Henrissat B."/>
            <person name="Kuo A."/>
            <person name="Liang C."/>
            <person name="Lipzen A."/>
            <person name="Lutzoni F."/>
            <person name="Magnuson J."/>
            <person name="Mondo S."/>
            <person name="Nolan M."/>
            <person name="Ohm R."/>
            <person name="Pangilinan J."/>
            <person name="Park H.-J."/>
            <person name="Ramirez L."/>
            <person name="Alfaro M."/>
            <person name="Sun H."/>
            <person name="Tritt A."/>
            <person name="Yoshinaga Y."/>
            <person name="Zwiers L.-H."/>
            <person name="Turgeon B.G."/>
            <person name="Goodwin S.B."/>
            <person name="Spatafora J.W."/>
            <person name="Crous P.W."/>
            <person name="Grigoriev I.V."/>
        </authorList>
    </citation>
    <scope>NUCLEOTIDE SEQUENCE</scope>
    <source>
        <strain evidence="2">P77</strain>
    </source>
</reference>
<dbReference type="OrthoDB" id="4760831at2759"/>
<proteinExistence type="predicted"/>
<evidence type="ECO:0000313" key="3">
    <source>
        <dbReference type="Proteomes" id="UP000800040"/>
    </source>
</evidence>